<dbReference type="AlphaFoldDB" id="A0A2T7PQ82"/>
<name>A0A2T7PQ82_POMCA</name>
<comment type="caution">
    <text evidence="3">The sequence shown here is derived from an EMBL/GenBank/DDBJ whole genome shotgun (WGS) entry which is preliminary data.</text>
</comment>
<feature type="coiled-coil region" evidence="1">
    <location>
        <begin position="375"/>
        <end position="412"/>
    </location>
</feature>
<evidence type="ECO:0000313" key="4">
    <source>
        <dbReference type="Proteomes" id="UP000245119"/>
    </source>
</evidence>
<evidence type="ECO:0000256" key="1">
    <source>
        <dbReference type="SAM" id="Coils"/>
    </source>
</evidence>
<dbReference type="Proteomes" id="UP000245119">
    <property type="component" value="Linkage Group LG2"/>
</dbReference>
<dbReference type="EMBL" id="PZQS01000002">
    <property type="protein sequence ID" value="PVD35578.1"/>
    <property type="molecule type" value="Genomic_DNA"/>
</dbReference>
<organism evidence="3 4">
    <name type="scientific">Pomacea canaliculata</name>
    <name type="common">Golden apple snail</name>
    <dbReference type="NCBI Taxonomy" id="400727"/>
    <lineage>
        <taxon>Eukaryota</taxon>
        <taxon>Metazoa</taxon>
        <taxon>Spiralia</taxon>
        <taxon>Lophotrochozoa</taxon>
        <taxon>Mollusca</taxon>
        <taxon>Gastropoda</taxon>
        <taxon>Caenogastropoda</taxon>
        <taxon>Architaenioglossa</taxon>
        <taxon>Ampullarioidea</taxon>
        <taxon>Ampullariidae</taxon>
        <taxon>Pomacea</taxon>
    </lineage>
</organism>
<proteinExistence type="predicted"/>
<evidence type="ECO:0008006" key="5">
    <source>
        <dbReference type="Google" id="ProtNLM"/>
    </source>
</evidence>
<accession>A0A2T7PQ82</accession>
<evidence type="ECO:0000256" key="2">
    <source>
        <dbReference type="SAM" id="MobiDB-lite"/>
    </source>
</evidence>
<keyword evidence="1" id="KW-0175">Coiled coil</keyword>
<gene>
    <name evidence="3" type="ORF">C0Q70_02541</name>
</gene>
<protein>
    <recommendedName>
        <fullName evidence="5">Protein Spindly</fullName>
    </recommendedName>
</protein>
<evidence type="ECO:0000313" key="3">
    <source>
        <dbReference type="EMBL" id="PVD35578.1"/>
    </source>
</evidence>
<dbReference type="Gene3D" id="1.10.287.1490">
    <property type="match status" value="1"/>
</dbReference>
<dbReference type="STRING" id="400727.A0A2T7PQ82"/>
<feature type="coiled-coil region" evidence="1">
    <location>
        <begin position="28"/>
        <end position="202"/>
    </location>
</feature>
<sequence>MEKPQQLLELENALRKQEAETVKAAMLGKALLEENNELQLRIDELINQHALAIEARQTPALPFTETWYHEEISNLRLQLQSAKQNISNQLEEQKKVEINSYRKQIESLQLDLEHCKGVEEELHQRIKELESLLQSHLDRTQMHSMSASFDSDEMAAAQLELDTLRMDLMELQTKNIDLAGQVKQLHQERDTLKSRLSASKERWMSCNAKSPAMLTIWRKFGKKQGECKPSWMMPKWKDSITLEDRRLEVEKKMVTLQVQNQQLKEKYEVEKQQNQKYRMQAAMALHMTSQRHDDPHVQRLHSQLKEAHAEIRTLTEQLQKLETDKAAILDMQEFSRLLSEMEDKSYVEFLLTVIQTEKENTAKANSELQTKSLQYLDMSNQNAELIRQIKHLEAEQGKLQAALLKVQLQKEELLLKYEPEKVKTKKAQKRVVEKIDMGGIQPQLAENVPFSLSTSKLNDVLKSMSSVSMDSHLSAVLKPVNVFANASESSNNYGFGITNKMAATKQMKLRGQVFAQNNDENTFLEGKENLGNMGCGPSYGHKVSIADDVRVIESNGEEKSISLSNGVEKSHKPAANRKSHSASYHCQANLSF</sequence>
<feature type="region of interest" description="Disordered" evidence="2">
    <location>
        <begin position="562"/>
        <end position="582"/>
    </location>
</feature>
<feature type="coiled-coil region" evidence="1">
    <location>
        <begin position="246"/>
        <end position="331"/>
    </location>
</feature>
<keyword evidence="4" id="KW-1185">Reference proteome</keyword>
<dbReference type="OrthoDB" id="2121607at2759"/>
<reference evidence="3 4" key="1">
    <citation type="submission" date="2018-04" db="EMBL/GenBank/DDBJ databases">
        <title>The genome of golden apple snail Pomacea canaliculata provides insight into stress tolerance and invasive adaptation.</title>
        <authorList>
            <person name="Liu C."/>
            <person name="Liu B."/>
            <person name="Ren Y."/>
            <person name="Zhang Y."/>
            <person name="Wang H."/>
            <person name="Li S."/>
            <person name="Jiang F."/>
            <person name="Yin L."/>
            <person name="Zhang G."/>
            <person name="Qian W."/>
            <person name="Fan W."/>
        </authorList>
    </citation>
    <scope>NUCLEOTIDE SEQUENCE [LARGE SCALE GENOMIC DNA]</scope>
    <source>
        <strain evidence="3">SZHN2017</strain>
        <tissue evidence="3">Muscle</tissue>
    </source>
</reference>